<name>A0A8J3GPJ3_9MICO</name>
<evidence type="ECO:0000313" key="4">
    <source>
        <dbReference type="Proteomes" id="UP000617531"/>
    </source>
</evidence>
<dbReference type="InterPro" id="IPR005149">
    <property type="entry name" value="Tscrpt_reg_PadR_N"/>
</dbReference>
<reference evidence="3" key="1">
    <citation type="journal article" date="2014" name="Int. J. Syst. Evol. Microbiol.">
        <title>Complete genome sequence of Corynebacterium casei LMG S-19264T (=DSM 44701T), isolated from a smear-ripened cheese.</title>
        <authorList>
            <consortium name="US DOE Joint Genome Institute (JGI-PGF)"/>
            <person name="Walter F."/>
            <person name="Albersmeier A."/>
            <person name="Kalinowski J."/>
            <person name="Ruckert C."/>
        </authorList>
    </citation>
    <scope>NUCLEOTIDE SEQUENCE</scope>
    <source>
        <strain evidence="3">CGMCC 1.16548</strain>
    </source>
</reference>
<gene>
    <name evidence="3" type="ORF">GCM10011600_11000</name>
</gene>
<dbReference type="Pfam" id="PF03551">
    <property type="entry name" value="PadR"/>
    <property type="match status" value="1"/>
</dbReference>
<feature type="compositionally biased region" description="Basic and acidic residues" evidence="1">
    <location>
        <begin position="1"/>
        <end position="12"/>
    </location>
</feature>
<accession>A0A8J3GPJ3</accession>
<dbReference type="SUPFAM" id="SSF46785">
    <property type="entry name" value="Winged helix' DNA-binding domain"/>
    <property type="match status" value="1"/>
</dbReference>
<feature type="domain" description="Transcription regulator PadR N-terminal" evidence="2">
    <location>
        <begin position="60"/>
        <end position="128"/>
    </location>
</feature>
<sequence length="194" mass="20913">MHRMNMNHDRGARPGVQPHPRFRAGGPHPGADYMGFLGGPAFGPRGFGGRARKGDVRSAILSLLGEGPTNGYGLIKAIHAKSDGAWRPSPGSVYPTLQQLVDEGLIAPTSQGPRAEYDLTDEGRAYVADHADEIAAAWTQSRNPWKEQGDLMTAARKLAGVVRQVAAEGTTEQRASASAKLDDLRRELYRMLGE</sequence>
<dbReference type="PANTHER" id="PTHR43252:SF2">
    <property type="entry name" value="TRANSCRIPTION REGULATOR, PADR-LIKE FAMILY"/>
    <property type="match status" value="1"/>
</dbReference>
<dbReference type="EMBL" id="BNAI01000001">
    <property type="protein sequence ID" value="GHF11543.1"/>
    <property type="molecule type" value="Genomic_DNA"/>
</dbReference>
<dbReference type="Proteomes" id="UP000617531">
    <property type="component" value="Unassembled WGS sequence"/>
</dbReference>
<evidence type="ECO:0000259" key="2">
    <source>
        <dbReference type="Pfam" id="PF03551"/>
    </source>
</evidence>
<evidence type="ECO:0000256" key="1">
    <source>
        <dbReference type="SAM" id="MobiDB-lite"/>
    </source>
</evidence>
<dbReference type="PANTHER" id="PTHR43252">
    <property type="entry name" value="TRANSCRIPTIONAL REGULATOR YQJI"/>
    <property type="match status" value="1"/>
</dbReference>
<organism evidence="3 4">
    <name type="scientific">Pseudolysinimonas yzui</name>
    <dbReference type="NCBI Taxonomy" id="2708254"/>
    <lineage>
        <taxon>Bacteria</taxon>
        <taxon>Bacillati</taxon>
        <taxon>Actinomycetota</taxon>
        <taxon>Actinomycetes</taxon>
        <taxon>Micrococcales</taxon>
        <taxon>Microbacteriaceae</taxon>
        <taxon>Pseudolysinimonas</taxon>
    </lineage>
</organism>
<dbReference type="Gene3D" id="1.10.10.10">
    <property type="entry name" value="Winged helix-like DNA-binding domain superfamily/Winged helix DNA-binding domain"/>
    <property type="match status" value="1"/>
</dbReference>
<keyword evidence="4" id="KW-1185">Reference proteome</keyword>
<dbReference type="AlphaFoldDB" id="A0A8J3GPJ3"/>
<proteinExistence type="predicted"/>
<evidence type="ECO:0000313" key="3">
    <source>
        <dbReference type="EMBL" id="GHF11543.1"/>
    </source>
</evidence>
<protein>
    <submittedName>
        <fullName evidence="3">Transcriptional regulator</fullName>
    </submittedName>
</protein>
<reference evidence="3" key="2">
    <citation type="submission" date="2020-09" db="EMBL/GenBank/DDBJ databases">
        <authorList>
            <person name="Sun Q."/>
            <person name="Zhou Y."/>
        </authorList>
    </citation>
    <scope>NUCLEOTIDE SEQUENCE</scope>
    <source>
        <strain evidence="3">CGMCC 1.16548</strain>
    </source>
</reference>
<dbReference type="InterPro" id="IPR036388">
    <property type="entry name" value="WH-like_DNA-bd_sf"/>
</dbReference>
<dbReference type="InterPro" id="IPR036390">
    <property type="entry name" value="WH_DNA-bd_sf"/>
</dbReference>
<feature type="region of interest" description="Disordered" evidence="1">
    <location>
        <begin position="1"/>
        <end position="26"/>
    </location>
</feature>
<comment type="caution">
    <text evidence="3">The sequence shown here is derived from an EMBL/GenBank/DDBJ whole genome shotgun (WGS) entry which is preliminary data.</text>
</comment>